<dbReference type="Pfam" id="PF01640">
    <property type="entry name" value="Peptidase_C10"/>
    <property type="match status" value="1"/>
</dbReference>
<organism evidence="9 10">
    <name type="scientific">Candidatus Parabacteroides intestinigallinarum</name>
    <dbReference type="NCBI Taxonomy" id="2838722"/>
    <lineage>
        <taxon>Bacteria</taxon>
        <taxon>Pseudomonadati</taxon>
        <taxon>Bacteroidota</taxon>
        <taxon>Bacteroidia</taxon>
        <taxon>Bacteroidales</taxon>
        <taxon>Tannerellaceae</taxon>
        <taxon>Parabacteroides</taxon>
    </lineage>
</organism>
<proteinExistence type="inferred from homology"/>
<dbReference type="Gene3D" id="3.90.70.50">
    <property type="entry name" value="Peptidase C10, streptopain"/>
    <property type="match status" value="2"/>
</dbReference>
<feature type="domain" description="Spi protease inhibitor" evidence="8">
    <location>
        <begin position="19"/>
        <end position="120"/>
    </location>
</feature>
<dbReference type="SUPFAM" id="SSF54001">
    <property type="entry name" value="Cysteine proteinases"/>
    <property type="match status" value="1"/>
</dbReference>
<keyword evidence="4" id="KW-0378">Hydrolase</keyword>
<dbReference type="GO" id="GO:0008234">
    <property type="term" value="F:cysteine-type peptidase activity"/>
    <property type="evidence" value="ECO:0007669"/>
    <property type="project" value="UniProtKB-KW"/>
</dbReference>
<dbReference type="EMBL" id="DXEN01000077">
    <property type="protein sequence ID" value="HIX86984.1"/>
    <property type="molecule type" value="Genomic_DNA"/>
</dbReference>
<evidence type="ECO:0000256" key="5">
    <source>
        <dbReference type="ARBA" id="ARBA00022807"/>
    </source>
</evidence>
<accession>A0A9D1XT44</accession>
<keyword evidence="2" id="KW-0645">Protease</keyword>
<dbReference type="AlphaFoldDB" id="A0A9D1XT44"/>
<evidence type="ECO:0000259" key="8">
    <source>
        <dbReference type="Pfam" id="PF13734"/>
    </source>
</evidence>
<dbReference type="Proteomes" id="UP000823847">
    <property type="component" value="Unassembled WGS sequence"/>
</dbReference>
<dbReference type="GO" id="GO:0006508">
    <property type="term" value="P:proteolysis"/>
    <property type="evidence" value="ECO:0007669"/>
    <property type="project" value="UniProtKB-KW"/>
</dbReference>
<evidence type="ECO:0000313" key="9">
    <source>
        <dbReference type="EMBL" id="HIX86984.1"/>
    </source>
</evidence>
<dbReference type="InterPro" id="IPR000200">
    <property type="entry name" value="Peptidase_C10"/>
</dbReference>
<dbReference type="InterPro" id="IPR038765">
    <property type="entry name" value="Papain-like_cys_pep_sf"/>
</dbReference>
<comment type="caution">
    <text evidence="9">The sequence shown here is derived from an EMBL/GenBank/DDBJ whole genome shotgun (WGS) entry which is preliminary data.</text>
</comment>
<gene>
    <name evidence="9" type="ORF">H9848_10335</name>
</gene>
<evidence type="ECO:0000256" key="6">
    <source>
        <dbReference type="PIRSR" id="PIRSR600200-1"/>
    </source>
</evidence>
<evidence type="ECO:0000256" key="4">
    <source>
        <dbReference type="ARBA" id="ARBA00022801"/>
    </source>
</evidence>
<keyword evidence="3 7" id="KW-0732">Signal</keyword>
<evidence type="ECO:0000313" key="10">
    <source>
        <dbReference type="Proteomes" id="UP000823847"/>
    </source>
</evidence>
<feature type="signal peptide" evidence="7">
    <location>
        <begin position="1"/>
        <end position="19"/>
    </location>
</feature>
<dbReference type="InterPro" id="IPR044934">
    <property type="entry name" value="Streptopain_sf"/>
</dbReference>
<feature type="chain" id="PRO_5039396170" evidence="7">
    <location>
        <begin position="20"/>
        <end position="656"/>
    </location>
</feature>
<dbReference type="InterPro" id="IPR025896">
    <property type="entry name" value="Spi_Prtas-inh"/>
</dbReference>
<name>A0A9D1XT44_9BACT</name>
<sequence>MKKILLSVLSLLAGYGAYAEQVPADRAMKVASCFSESIQGSAFRSAPALRLVYEAKGELRATGEETRFYVFNRGEADGFVIVSGDDRALPVLGYATSGSFSYDEAPANMKAWLDGYADEIAFATRNIEEAAADTRSAWDALLSGSAPANTRAAVMLDTPTWGQGEPFNEMCPLINGQRAKTGCVATAMAEVMRYHQHPANGSGSMTTDGGVSADFNVAFDWSNMLEDYTGAYTAEQASQAAQLSFLCGVSCNMAYGLHESSAQQALIVNALPTFFFYDKGILRGKKDNYTAEEWNSIIANELASGRPVVYGGEGSDGGHTFLLDGSDGEMYHVNWGWNGQDNGYFRLSALTPGDVSYTSNQEMVYNIKPDEGGENAKRVRLCVTGYSSMREGLSIDKQPQPGERFIMRYSSLSCESPSFVGSYAFALCDKENQIKEIISDESRLEFAPNVIWSNGSRPCQTTLPIEEGDRVCMVVKPEGGDWAVVPCAPGLTGYIELTHTGEAVVWYRLWKWSYPSGVTLMDAEGYDHTAIPEGGEYKFYLDNPNDLPLAVTCNGERVLPDENGVYTISDVRSDLEIEIVIDPSVANEEIAAEEVDVYVSDGMLHIVSPTPAQAFIVTSSGKMYRELGIVSGDVSVSLPGGFYVVVVGDRSFKIVR</sequence>
<evidence type="ECO:0000256" key="3">
    <source>
        <dbReference type="ARBA" id="ARBA00022729"/>
    </source>
</evidence>
<reference evidence="9" key="1">
    <citation type="journal article" date="2021" name="PeerJ">
        <title>Extensive microbial diversity within the chicken gut microbiome revealed by metagenomics and culture.</title>
        <authorList>
            <person name="Gilroy R."/>
            <person name="Ravi A."/>
            <person name="Getino M."/>
            <person name="Pursley I."/>
            <person name="Horton D.L."/>
            <person name="Alikhan N.F."/>
            <person name="Baker D."/>
            <person name="Gharbi K."/>
            <person name="Hall N."/>
            <person name="Watson M."/>
            <person name="Adriaenssens E.M."/>
            <person name="Foster-Nyarko E."/>
            <person name="Jarju S."/>
            <person name="Secka A."/>
            <person name="Antonio M."/>
            <person name="Oren A."/>
            <person name="Chaudhuri R.R."/>
            <person name="La Ragione R."/>
            <person name="Hildebrand F."/>
            <person name="Pallen M.J."/>
        </authorList>
    </citation>
    <scope>NUCLEOTIDE SEQUENCE</scope>
    <source>
        <strain evidence="9">ChiHecec2B26-12326</strain>
    </source>
</reference>
<reference evidence="9" key="2">
    <citation type="submission" date="2021-04" db="EMBL/GenBank/DDBJ databases">
        <authorList>
            <person name="Gilroy R."/>
        </authorList>
    </citation>
    <scope>NUCLEOTIDE SEQUENCE</scope>
    <source>
        <strain evidence="9">ChiHecec2B26-12326</strain>
    </source>
</reference>
<feature type="active site" description="Nucleophile" evidence="6">
    <location>
        <position position="183"/>
    </location>
</feature>
<dbReference type="PRINTS" id="PR00797">
    <property type="entry name" value="STREPTOPAIN"/>
</dbReference>
<evidence type="ECO:0000256" key="7">
    <source>
        <dbReference type="SAM" id="SignalP"/>
    </source>
</evidence>
<evidence type="ECO:0000256" key="2">
    <source>
        <dbReference type="ARBA" id="ARBA00022670"/>
    </source>
</evidence>
<evidence type="ECO:0000256" key="1">
    <source>
        <dbReference type="ARBA" id="ARBA00009693"/>
    </source>
</evidence>
<feature type="active site" description="Proton acceptor" evidence="6">
    <location>
        <position position="319"/>
    </location>
</feature>
<comment type="similarity">
    <text evidence="1">Belongs to the peptidase C10 family.</text>
</comment>
<dbReference type="Pfam" id="PF13734">
    <property type="entry name" value="Inhibitor_I69"/>
    <property type="match status" value="1"/>
</dbReference>
<protein>
    <submittedName>
        <fullName evidence="9">C10 family peptidase</fullName>
    </submittedName>
</protein>
<keyword evidence="5" id="KW-0788">Thiol protease</keyword>